<accession>A0A2H0DWR1</accession>
<keyword evidence="1" id="KW-1133">Transmembrane helix</keyword>
<evidence type="ECO:0000313" key="2">
    <source>
        <dbReference type="EMBL" id="PIP86607.1"/>
    </source>
</evidence>
<sequence>MLELIKKLQKKPKNYRRRLAILFSLTFTFLVFVLWVVAFYRSEKIAGGGGDGREESSYVRTPLSSIKSSLGSVFREVDGLLNFFDKSPEETEEDL</sequence>
<feature type="transmembrane region" description="Helical" evidence="1">
    <location>
        <begin position="20"/>
        <end position="40"/>
    </location>
</feature>
<evidence type="ECO:0000313" key="3">
    <source>
        <dbReference type="Proteomes" id="UP000231276"/>
    </source>
</evidence>
<evidence type="ECO:0000256" key="1">
    <source>
        <dbReference type="SAM" id="Phobius"/>
    </source>
</evidence>
<dbReference type="AlphaFoldDB" id="A0A2H0DWR1"/>
<organism evidence="2 3">
    <name type="scientific">Candidatus Campbellbacteria bacterium CG22_combo_CG10-13_8_21_14_all_43_18</name>
    <dbReference type="NCBI Taxonomy" id="1974530"/>
    <lineage>
        <taxon>Bacteria</taxon>
        <taxon>Candidatus Campbelliibacteriota</taxon>
    </lineage>
</organism>
<proteinExistence type="predicted"/>
<comment type="caution">
    <text evidence="2">The sequence shown here is derived from an EMBL/GenBank/DDBJ whole genome shotgun (WGS) entry which is preliminary data.</text>
</comment>
<reference evidence="2 3" key="1">
    <citation type="submission" date="2017-09" db="EMBL/GenBank/DDBJ databases">
        <title>Depth-based differentiation of microbial function through sediment-hosted aquifers and enrichment of novel symbionts in the deep terrestrial subsurface.</title>
        <authorList>
            <person name="Probst A.J."/>
            <person name="Ladd B."/>
            <person name="Jarett J.K."/>
            <person name="Geller-Mcgrath D.E."/>
            <person name="Sieber C.M."/>
            <person name="Emerson J.B."/>
            <person name="Anantharaman K."/>
            <person name="Thomas B.C."/>
            <person name="Malmstrom R."/>
            <person name="Stieglmeier M."/>
            <person name="Klingl A."/>
            <person name="Woyke T."/>
            <person name="Ryan C.M."/>
            <person name="Banfield J.F."/>
        </authorList>
    </citation>
    <scope>NUCLEOTIDE SEQUENCE [LARGE SCALE GENOMIC DNA]</scope>
    <source>
        <strain evidence="2">CG22_combo_CG10-13_8_21_14_all_43_18</strain>
    </source>
</reference>
<dbReference type="EMBL" id="PCTS01000015">
    <property type="protein sequence ID" value="PIP86607.1"/>
    <property type="molecule type" value="Genomic_DNA"/>
</dbReference>
<gene>
    <name evidence="2" type="ORF">COW82_01130</name>
</gene>
<keyword evidence="1" id="KW-0472">Membrane</keyword>
<dbReference type="Proteomes" id="UP000231276">
    <property type="component" value="Unassembled WGS sequence"/>
</dbReference>
<name>A0A2H0DWR1_9BACT</name>
<protein>
    <submittedName>
        <fullName evidence="2">Uncharacterized protein</fullName>
    </submittedName>
</protein>
<keyword evidence="1" id="KW-0812">Transmembrane</keyword>